<gene>
    <name evidence="19" type="ORF">ACFSUC_15700</name>
</gene>
<dbReference type="NCBIfam" id="TIGR02074">
    <property type="entry name" value="PBP_1a_fam"/>
    <property type="match status" value="1"/>
</dbReference>
<evidence type="ECO:0000259" key="18">
    <source>
        <dbReference type="PROSITE" id="PS50853"/>
    </source>
</evidence>
<keyword evidence="13" id="KW-0961">Cell wall biogenesis/degradation</keyword>
<evidence type="ECO:0000256" key="6">
    <source>
        <dbReference type="ARBA" id="ARBA00022692"/>
    </source>
</evidence>
<evidence type="ECO:0000256" key="11">
    <source>
        <dbReference type="ARBA" id="ARBA00023136"/>
    </source>
</evidence>
<proteinExistence type="predicted"/>
<dbReference type="PROSITE" id="PS50853">
    <property type="entry name" value="FN3"/>
    <property type="match status" value="1"/>
</dbReference>
<evidence type="ECO:0000256" key="8">
    <source>
        <dbReference type="ARBA" id="ARBA00022960"/>
    </source>
</evidence>
<dbReference type="Gene3D" id="3.40.710.10">
    <property type="entry name" value="DD-peptidase/beta-lactamase superfamily"/>
    <property type="match status" value="1"/>
</dbReference>
<dbReference type="InterPro" id="IPR001264">
    <property type="entry name" value="Glyco_trans_51"/>
</dbReference>
<evidence type="ECO:0000256" key="2">
    <source>
        <dbReference type="ARBA" id="ARBA00022645"/>
    </source>
</evidence>
<evidence type="ECO:0000256" key="13">
    <source>
        <dbReference type="ARBA" id="ARBA00023316"/>
    </source>
</evidence>
<dbReference type="InterPro" id="IPR001460">
    <property type="entry name" value="PCN-bd_Tpept"/>
</dbReference>
<dbReference type="Pfam" id="PF00912">
    <property type="entry name" value="Transgly"/>
    <property type="match status" value="1"/>
</dbReference>
<keyword evidence="3" id="KW-0645">Protease</keyword>
<keyword evidence="12" id="KW-0511">Multifunctional enzyme</keyword>
<evidence type="ECO:0000256" key="17">
    <source>
        <dbReference type="SAM" id="Phobius"/>
    </source>
</evidence>
<dbReference type="InterPro" id="IPR036950">
    <property type="entry name" value="PBP_transglycosylase"/>
</dbReference>
<keyword evidence="5" id="KW-0808">Transferase</keyword>
<keyword evidence="7" id="KW-0378">Hydrolase</keyword>
<comment type="catalytic activity">
    <reaction evidence="15">
        <text>[GlcNAc-(1-&gt;4)-Mur2Ac(oyl-L-Ala-gamma-D-Glu-L-Lys-D-Ala-D-Ala)](n)-di-trans,octa-cis-undecaprenyl diphosphate + beta-D-GlcNAc-(1-&gt;4)-Mur2Ac(oyl-L-Ala-gamma-D-Glu-L-Lys-D-Ala-D-Ala)-di-trans,octa-cis-undecaprenyl diphosphate = [GlcNAc-(1-&gt;4)-Mur2Ac(oyl-L-Ala-gamma-D-Glu-L-Lys-D-Ala-D-Ala)](n+1)-di-trans,octa-cis-undecaprenyl diphosphate + di-trans,octa-cis-undecaprenyl diphosphate + H(+)</text>
        <dbReference type="Rhea" id="RHEA:23708"/>
        <dbReference type="Rhea" id="RHEA-COMP:9602"/>
        <dbReference type="Rhea" id="RHEA-COMP:9603"/>
        <dbReference type="ChEBI" id="CHEBI:15378"/>
        <dbReference type="ChEBI" id="CHEBI:58405"/>
        <dbReference type="ChEBI" id="CHEBI:60033"/>
        <dbReference type="ChEBI" id="CHEBI:78435"/>
        <dbReference type="EC" id="2.4.99.28"/>
    </reaction>
</comment>
<evidence type="ECO:0000256" key="4">
    <source>
        <dbReference type="ARBA" id="ARBA00022676"/>
    </source>
</evidence>
<feature type="region of interest" description="Disordered" evidence="16">
    <location>
        <begin position="723"/>
        <end position="859"/>
    </location>
</feature>
<evidence type="ECO:0000256" key="5">
    <source>
        <dbReference type="ARBA" id="ARBA00022679"/>
    </source>
</evidence>
<comment type="catalytic activity">
    <reaction evidence="14">
        <text>Preferential cleavage: (Ac)2-L-Lys-D-Ala-|-D-Ala. Also transpeptidation of peptidyl-alanyl moieties that are N-acyl substituents of D-alanine.</text>
        <dbReference type="EC" id="3.4.16.4"/>
    </reaction>
</comment>
<evidence type="ECO:0000313" key="19">
    <source>
        <dbReference type="EMBL" id="MFD2673014.1"/>
    </source>
</evidence>
<keyword evidence="11 17" id="KW-0472">Membrane</keyword>
<keyword evidence="8" id="KW-0133">Cell shape</keyword>
<organism evidence="19 20">
    <name type="scientific">Marinicrinis sediminis</name>
    <dbReference type="NCBI Taxonomy" id="1652465"/>
    <lineage>
        <taxon>Bacteria</taxon>
        <taxon>Bacillati</taxon>
        <taxon>Bacillota</taxon>
        <taxon>Bacilli</taxon>
        <taxon>Bacillales</taxon>
        <taxon>Paenibacillaceae</taxon>
    </lineage>
</organism>
<dbReference type="InterPro" id="IPR023346">
    <property type="entry name" value="Lysozyme-like_dom_sf"/>
</dbReference>
<dbReference type="SUPFAM" id="SSF53955">
    <property type="entry name" value="Lysozyme-like"/>
    <property type="match status" value="1"/>
</dbReference>
<evidence type="ECO:0000256" key="10">
    <source>
        <dbReference type="ARBA" id="ARBA00022989"/>
    </source>
</evidence>
<feature type="compositionally biased region" description="Acidic residues" evidence="16">
    <location>
        <begin position="737"/>
        <end position="771"/>
    </location>
</feature>
<dbReference type="InterPro" id="IPR003961">
    <property type="entry name" value="FN3_dom"/>
</dbReference>
<dbReference type="SUPFAM" id="SSF56601">
    <property type="entry name" value="beta-lactamase/transpeptidase-like"/>
    <property type="match status" value="1"/>
</dbReference>
<dbReference type="Proteomes" id="UP001597497">
    <property type="component" value="Unassembled WGS sequence"/>
</dbReference>
<keyword evidence="6 17" id="KW-0812">Transmembrane</keyword>
<evidence type="ECO:0000256" key="14">
    <source>
        <dbReference type="ARBA" id="ARBA00034000"/>
    </source>
</evidence>
<evidence type="ECO:0000256" key="1">
    <source>
        <dbReference type="ARBA" id="ARBA00022475"/>
    </source>
</evidence>
<keyword evidence="9" id="KW-0573">Peptidoglycan synthesis</keyword>
<dbReference type="PANTHER" id="PTHR32282">
    <property type="entry name" value="BINDING PROTEIN TRANSPEPTIDASE, PUTATIVE-RELATED"/>
    <property type="match status" value="1"/>
</dbReference>
<dbReference type="Gene3D" id="2.60.40.10">
    <property type="entry name" value="Immunoglobulins"/>
    <property type="match status" value="1"/>
</dbReference>
<protein>
    <submittedName>
        <fullName evidence="19">PBP1A family penicillin-binding protein</fullName>
    </submittedName>
</protein>
<evidence type="ECO:0000256" key="7">
    <source>
        <dbReference type="ARBA" id="ARBA00022801"/>
    </source>
</evidence>
<reference evidence="20" key="1">
    <citation type="journal article" date="2019" name="Int. J. Syst. Evol. Microbiol.">
        <title>The Global Catalogue of Microorganisms (GCM) 10K type strain sequencing project: providing services to taxonomists for standard genome sequencing and annotation.</title>
        <authorList>
            <consortium name="The Broad Institute Genomics Platform"/>
            <consortium name="The Broad Institute Genome Sequencing Center for Infectious Disease"/>
            <person name="Wu L."/>
            <person name="Ma J."/>
        </authorList>
    </citation>
    <scope>NUCLEOTIDE SEQUENCE [LARGE SCALE GENOMIC DNA]</scope>
    <source>
        <strain evidence="20">KCTC 33676</strain>
    </source>
</reference>
<evidence type="ECO:0000313" key="20">
    <source>
        <dbReference type="Proteomes" id="UP001597497"/>
    </source>
</evidence>
<keyword evidence="20" id="KW-1185">Reference proteome</keyword>
<evidence type="ECO:0000256" key="16">
    <source>
        <dbReference type="SAM" id="MobiDB-lite"/>
    </source>
</evidence>
<evidence type="ECO:0000256" key="3">
    <source>
        <dbReference type="ARBA" id="ARBA00022670"/>
    </source>
</evidence>
<keyword evidence="1" id="KW-1003">Cell membrane</keyword>
<dbReference type="Pfam" id="PF00905">
    <property type="entry name" value="Transpeptidase"/>
    <property type="match status" value="1"/>
</dbReference>
<feature type="transmembrane region" description="Helical" evidence="17">
    <location>
        <begin position="21"/>
        <end position="47"/>
    </location>
</feature>
<dbReference type="InterPro" id="IPR012338">
    <property type="entry name" value="Beta-lactam/transpept-like"/>
</dbReference>
<accession>A0ABW5REK6</accession>
<sequence>MEWIKMGLKKKKTKKIKKKRTLGQWLFLLFMTAAAAVGLAIIGYLLIILQGEKLLKENIDQMKMPEATIIYDRDGNEISRMFEENRELVSLQDMPPMLVDAFIATEDKRFYEHTGVDFFAIGRAVFKDIVEGGLVEGGSTITQQLAKNLFLSHDKTFLRKATEVSIATALENNYTKSEILEMYLNRIYLGGGVYGVKAAASHYFDKELDELELWEMATLAGLPKAPSAINPIADPERSKERRAVVLRLMTDQGLITEEQRAQAAEVDYTIPKQSEERHYTSYVDYVIKEAKAVTGLTEEQLYMNGYKITTAINKDAQLAMEEVFSDPSYFPADGAKQIAQGAMVIMDHRDGSIVAMVGGRDYAQRGLNRALVERQPGSAFKPVAVYAPALESGDYDPYSRLKDDRMSFGKYEPRNYDNRYAGEVTMEEAIRVSKNVPAVWLLNEIGIDTGIEFASELGMDLEKDDRNLAVALGGLTRGVSPLEMAQAYSAFAQQGSYQDGYAIVKIEDTNGKLIYEHQSDREQVMAAEHAYQMTEMLQQVVQSGTGKSARMNRPVAGKTGSTQINLEGVSEKANRDLWFVGYTPEWTASVWVGFDITNQDHYILEGSSLSAAIFSAVMSKAMEGMPVQEFEMPAGMETEPEPELVPPSSVSDLSARYDESTQSVQLSWNGEEGNTFMVYRAADDSSEFELLLETASTQVEDFSLGDASSYSYYIVAYNANTELESEPSSVVRVDLPERDENEDEEERREDEEDGEEGEGEEEGDTEGENGEGESGSNNEDKKDKKKRKDENGGNEDGESEGDGGGAAGDGQQDPPSDGSGSGNQPNEDGGAADGNPVDPDYPEQPLPNTNTPETDVLNR</sequence>
<dbReference type="InterPro" id="IPR013783">
    <property type="entry name" value="Ig-like_fold"/>
</dbReference>
<feature type="compositionally biased region" description="Acidic residues" evidence="16">
    <location>
        <begin position="792"/>
        <end position="801"/>
    </location>
</feature>
<evidence type="ECO:0000256" key="15">
    <source>
        <dbReference type="ARBA" id="ARBA00049902"/>
    </source>
</evidence>
<name>A0ABW5REK6_9BACL</name>
<feature type="domain" description="Fibronectin type-III" evidence="18">
    <location>
        <begin position="646"/>
        <end position="738"/>
    </location>
</feature>
<keyword evidence="10 17" id="KW-1133">Transmembrane helix</keyword>
<evidence type="ECO:0000256" key="9">
    <source>
        <dbReference type="ARBA" id="ARBA00022984"/>
    </source>
</evidence>
<comment type="caution">
    <text evidence="19">The sequence shown here is derived from an EMBL/GenBank/DDBJ whole genome shotgun (WGS) entry which is preliminary data.</text>
</comment>
<dbReference type="InterPro" id="IPR050396">
    <property type="entry name" value="Glycosyltr_51/Transpeptidase"/>
</dbReference>
<dbReference type="EMBL" id="JBHUMM010000043">
    <property type="protein sequence ID" value="MFD2673014.1"/>
    <property type="molecule type" value="Genomic_DNA"/>
</dbReference>
<keyword evidence="2" id="KW-0121">Carboxypeptidase</keyword>
<dbReference type="RefSeq" id="WP_379930570.1">
    <property type="nucleotide sequence ID" value="NZ_JBHUMM010000043.1"/>
</dbReference>
<dbReference type="Gene3D" id="1.10.3810.10">
    <property type="entry name" value="Biosynthetic peptidoglycan transglycosylase-like"/>
    <property type="match status" value="1"/>
</dbReference>
<evidence type="ECO:0000256" key="12">
    <source>
        <dbReference type="ARBA" id="ARBA00023268"/>
    </source>
</evidence>
<dbReference type="SUPFAM" id="SSF49265">
    <property type="entry name" value="Fibronectin type III"/>
    <property type="match status" value="1"/>
</dbReference>
<dbReference type="PANTHER" id="PTHR32282:SF32">
    <property type="entry name" value="PENICILLIN-BINDING PROTEIN 2A"/>
    <property type="match status" value="1"/>
</dbReference>
<dbReference type="InterPro" id="IPR036116">
    <property type="entry name" value="FN3_sf"/>
</dbReference>
<keyword evidence="4" id="KW-0328">Glycosyltransferase</keyword>